<comment type="caution">
    <text evidence="5">The sequence shown here is derived from an EMBL/GenBank/DDBJ whole genome shotgun (WGS) entry which is preliminary data.</text>
</comment>
<evidence type="ECO:0000313" key="6">
    <source>
        <dbReference type="Proteomes" id="UP001549366"/>
    </source>
</evidence>
<dbReference type="PROSITE" id="PS50956">
    <property type="entry name" value="HTH_ASNC_2"/>
    <property type="match status" value="1"/>
</dbReference>
<dbReference type="EMBL" id="JBEWTB010000002">
    <property type="protein sequence ID" value="MET4757819.1"/>
    <property type="molecule type" value="Genomic_DNA"/>
</dbReference>
<proteinExistence type="predicted"/>
<dbReference type="Gene3D" id="1.10.10.10">
    <property type="entry name" value="Winged helix-like DNA-binding domain superfamily/Winged helix DNA-binding domain"/>
    <property type="match status" value="1"/>
</dbReference>
<dbReference type="Pfam" id="PF01037">
    <property type="entry name" value="AsnC_trans_reg"/>
    <property type="match status" value="1"/>
</dbReference>
<dbReference type="Proteomes" id="UP001549366">
    <property type="component" value="Unassembled WGS sequence"/>
</dbReference>
<dbReference type="SUPFAM" id="SSF46785">
    <property type="entry name" value="Winged helix' DNA-binding domain"/>
    <property type="match status" value="1"/>
</dbReference>
<name>A0ABV2SKE8_9GAMM</name>
<dbReference type="SMART" id="SM00344">
    <property type="entry name" value="HTH_ASNC"/>
    <property type="match status" value="1"/>
</dbReference>
<dbReference type="PANTHER" id="PTHR30154:SF34">
    <property type="entry name" value="TRANSCRIPTIONAL REGULATOR AZLB"/>
    <property type="match status" value="1"/>
</dbReference>
<gene>
    <name evidence="5" type="ORF">V5J35_003011</name>
</gene>
<dbReference type="PROSITE" id="PS00519">
    <property type="entry name" value="HTH_ASNC_1"/>
    <property type="match status" value="1"/>
</dbReference>
<dbReference type="PANTHER" id="PTHR30154">
    <property type="entry name" value="LEUCINE-RESPONSIVE REGULATORY PROTEIN"/>
    <property type="match status" value="1"/>
</dbReference>
<dbReference type="PRINTS" id="PR00033">
    <property type="entry name" value="HTHASNC"/>
</dbReference>
<dbReference type="CDD" id="cd00090">
    <property type="entry name" value="HTH_ARSR"/>
    <property type="match status" value="1"/>
</dbReference>
<organism evidence="5 6">
    <name type="scientific">Endozoicomonas lisbonensis</name>
    <dbReference type="NCBI Taxonomy" id="3120522"/>
    <lineage>
        <taxon>Bacteria</taxon>
        <taxon>Pseudomonadati</taxon>
        <taxon>Pseudomonadota</taxon>
        <taxon>Gammaproteobacteria</taxon>
        <taxon>Oceanospirillales</taxon>
        <taxon>Endozoicomonadaceae</taxon>
        <taxon>Endozoicomonas</taxon>
    </lineage>
</organism>
<dbReference type="InterPro" id="IPR019887">
    <property type="entry name" value="Tscrpt_reg_AsnC/Lrp_C"/>
</dbReference>
<accession>A0ABV2SKE8</accession>
<dbReference type="InterPro" id="IPR019888">
    <property type="entry name" value="Tscrpt_reg_AsnC-like"/>
</dbReference>
<protein>
    <submittedName>
        <fullName evidence="5">Lrp/AsnC family leucine-responsive transcriptional regulator</fullName>
    </submittedName>
</protein>
<sequence length="152" mass="17485">MKLDRTDRKILSILQENNKIPNIELASEVGLSPPACLKRVKHLRESGIIVRDVSLIDPVLAGNKLTMIVSVEMERDRKDIYQLFQRSIQKAPEVTECYQTTGSYDFMLIVCVEDILAYEKFLERVLRADPNIRKFQSSVSIRRIKYATAIDV</sequence>
<evidence type="ECO:0000256" key="2">
    <source>
        <dbReference type="ARBA" id="ARBA00023125"/>
    </source>
</evidence>
<feature type="domain" description="HTH asnC-type" evidence="4">
    <location>
        <begin position="3"/>
        <end position="64"/>
    </location>
</feature>
<keyword evidence="6" id="KW-1185">Reference proteome</keyword>
<evidence type="ECO:0000313" key="5">
    <source>
        <dbReference type="EMBL" id="MET4757819.1"/>
    </source>
</evidence>
<dbReference type="InterPro" id="IPR036388">
    <property type="entry name" value="WH-like_DNA-bd_sf"/>
</dbReference>
<evidence type="ECO:0000256" key="3">
    <source>
        <dbReference type="ARBA" id="ARBA00023163"/>
    </source>
</evidence>
<dbReference type="InterPro" id="IPR019885">
    <property type="entry name" value="Tscrpt_reg_HTH_AsnC-type_CS"/>
</dbReference>
<reference evidence="5 6" key="1">
    <citation type="submission" date="2024-06" db="EMBL/GenBank/DDBJ databases">
        <title>Genomic Encyclopedia of Type Strains, Phase V (KMG-V): Genome sequencing to study the core and pangenomes of soil and plant-associated prokaryotes.</title>
        <authorList>
            <person name="Whitman W."/>
        </authorList>
    </citation>
    <scope>NUCLEOTIDE SEQUENCE [LARGE SCALE GENOMIC DNA]</scope>
    <source>
        <strain evidence="5 6">NE40</strain>
    </source>
</reference>
<dbReference type="InterPro" id="IPR036390">
    <property type="entry name" value="WH_DNA-bd_sf"/>
</dbReference>
<keyword evidence="2" id="KW-0238">DNA-binding</keyword>
<dbReference type="SUPFAM" id="SSF54909">
    <property type="entry name" value="Dimeric alpha+beta barrel"/>
    <property type="match status" value="1"/>
</dbReference>
<dbReference type="Gene3D" id="3.30.70.920">
    <property type="match status" value="1"/>
</dbReference>
<evidence type="ECO:0000256" key="1">
    <source>
        <dbReference type="ARBA" id="ARBA00023015"/>
    </source>
</evidence>
<dbReference type="InterPro" id="IPR000485">
    <property type="entry name" value="AsnC-type_HTH_dom"/>
</dbReference>
<dbReference type="RefSeq" id="WP_354007946.1">
    <property type="nucleotide sequence ID" value="NZ_JBEWTA010000001.1"/>
</dbReference>
<keyword evidence="3" id="KW-0804">Transcription</keyword>
<dbReference type="InterPro" id="IPR011008">
    <property type="entry name" value="Dimeric_a/b-barrel"/>
</dbReference>
<dbReference type="Pfam" id="PF13412">
    <property type="entry name" value="HTH_24"/>
    <property type="match status" value="1"/>
</dbReference>
<evidence type="ECO:0000259" key="4">
    <source>
        <dbReference type="PROSITE" id="PS50956"/>
    </source>
</evidence>
<dbReference type="InterPro" id="IPR011991">
    <property type="entry name" value="ArsR-like_HTH"/>
</dbReference>
<keyword evidence="1" id="KW-0805">Transcription regulation</keyword>